<dbReference type="PANTHER" id="PTHR13968:SF26">
    <property type="entry name" value="RRM DOMAIN-CONTAINING PROTEIN"/>
    <property type="match status" value="1"/>
</dbReference>
<organism evidence="3 4">
    <name type="scientific">Monodon monoceros</name>
    <name type="common">Narwhal</name>
    <name type="synonym">Ceratodon monodon</name>
    <dbReference type="NCBI Taxonomy" id="40151"/>
    <lineage>
        <taxon>Eukaryota</taxon>
        <taxon>Metazoa</taxon>
        <taxon>Chordata</taxon>
        <taxon>Craniata</taxon>
        <taxon>Vertebrata</taxon>
        <taxon>Euteleostomi</taxon>
        <taxon>Mammalia</taxon>
        <taxon>Eutheria</taxon>
        <taxon>Laurasiatheria</taxon>
        <taxon>Artiodactyla</taxon>
        <taxon>Whippomorpha</taxon>
        <taxon>Cetacea</taxon>
        <taxon>Odontoceti</taxon>
        <taxon>Monodontidae</taxon>
        <taxon>Monodon</taxon>
    </lineage>
</organism>
<keyword evidence="1" id="KW-0694">RNA-binding</keyword>
<gene>
    <name evidence="3" type="ORF">EI555_012889</name>
</gene>
<evidence type="ECO:0000256" key="1">
    <source>
        <dbReference type="ARBA" id="ARBA00022884"/>
    </source>
</evidence>
<evidence type="ECO:0000256" key="2">
    <source>
        <dbReference type="SAM" id="MobiDB-lite"/>
    </source>
</evidence>
<comment type="caution">
    <text evidence="3">The sequence shown here is derived from an EMBL/GenBank/DDBJ whole genome shotgun (WGS) entry which is preliminary data.</text>
</comment>
<evidence type="ECO:0000313" key="3">
    <source>
        <dbReference type="EMBL" id="TKC33901.1"/>
    </source>
</evidence>
<dbReference type="PANTHER" id="PTHR13968">
    <property type="entry name" value="HETEROGENEOUS NUCLEAR RIBONUCLEOPROTEIN"/>
    <property type="match status" value="1"/>
</dbReference>
<reference evidence="4" key="1">
    <citation type="journal article" date="2019" name="IScience">
        <title>Narwhal Genome Reveals Long-Term Low Genetic Diversity despite Current Large Abundance Size.</title>
        <authorList>
            <person name="Westbury M.V."/>
            <person name="Petersen B."/>
            <person name="Garde E."/>
            <person name="Heide-Jorgensen M.P."/>
            <person name="Lorenzen E.D."/>
        </authorList>
    </citation>
    <scope>NUCLEOTIDE SEQUENCE [LARGE SCALE GENOMIC DNA]</scope>
</reference>
<name>A0A4U1ECT7_MONMO</name>
<proteinExistence type="predicted"/>
<sequence>MAREPKPGPSRPGQKRPWGRAISCNYDLDYKLYREDFPYRVYEYQRIPPLINRVPIKIQRTHMGMGVKSNFSPHKSPRNSQLTPKIKPVQTEELHSIRGELSQIKAQVDRLLDSVERMDQQRDQLSGTEDCEQNRGSGSKGSSCRTTDPQQEPRGQRAHPEADSFQNTDLEEAVSGLAPPPILTLLVASL</sequence>
<accession>A0A4U1ECT7</accession>
<feature type="region of interest" description="Disordered" evidence="2">
    <location>
        <begin position="66"/>
        <end position="87"/>
    </location>
</feature>
<feature type="compositionally biased region" description="Polar residues" evidence="2">
    <location>
        <begin position="134"/>
        <end position="150"/>
    </location>
</feature>
<dbReference type="EMBL" id="RWIC01002234">
    <property type="protein sequence ID" value="TKC33901.1"/>
    <property type="molecule type" value="Genomic_DNA"/>
</dbReference>
<dbReference type="GO" id="GO:0003723">
    <property type="term" value="F:RNA binding"/>
    <property type="evidence" value="ECO:0007669"/>
    <property type="project" value="UniProtKB-KW"/>
</dbReference>
<protein>
    <recommendedName>
        <fullName evidence="5">RNA-binding Raly-like protein</fullName>
    </recommendedName>
</protein>
<dbReference type="Proteomes" id="UP000308365">
    <property type="component" value="Unassembled WGS sequence"/>
</dbReference>
<evidence type="ECO:0008006" key="5">
    <source>
        <dbReference type="Google" id="ProtNLM"/>
    </source>
</evidence>
<dbReference type="GO" id="GO:0005634">
    <property type="term" value="C:nucleus"/>
    <property type="evidence" value="ECO:0007669"/>
    <property type="project" value="TreeGrafter"/>
</dbReference>
<dbReference type="InterPro" id="IPR051186">
    <property type="entry name" value="RRM_HNRPC/RALY_subfam"/>
</dbReference>
<feature type="region of interest" description="Disordered" evidence="2">
    <location>
        <begin position="118"/>
        <end position="179"/>
    </location>
</feature>
<evidence type="ECO:0000313" key="4">
    <source>
        <dbReference type="Proteomes" id="UP000308365"/>
    </source>
</evidence>
<dbReference type="AlphaFoldDB" id="A0A4U1ECT7"/>
<feature type="compositionally biased region" description="Polar residues" evidence="2">
    <location>
        <begin position="69"/>
        <end position="83"/>
    </location>
</feature>